<dbReference type="SUPFAM" id="SSF51556">
    <property type="entry name" value="Metallo-dependent hydrolases"/>
    <property type="match status" value="1"/>
</dbReference>
<comment type="caution">
    <text evidence="3">The sequence shown here is derived from an EMBL/GenBank/DDBJ whole genome shotgun (WGS) entry which is preliminary data.</text>
</comment>
<dbReference type="Gene3D" id="2.30.40.10">
    <property type="entry name" value="Urease, subunit C, domain 1"/>
    <property type="match status" value="1"/>
</dbReference>
<proteinExistence type="predicted"/>
<dbReference type="SUPFAM" id="SSF51338">
    <property type="entry name" value="Composite domain of metallo-dependent hydrolases"/>
    <property type="match status" value="2"/>
</dbReference>
<evidence type="ECO:0000313" key="4">
    <source>
        <dbReference type="Proteomes" id="UP000470470"/>
    </source>
</evidence>
<evidence type="ECO:0000259" key="2">
    <source>
        <dbReference type="Pfam" id="PF01979"/>
    </source>
</evidence>
<gene>
    <name evidence="3" type="ORF">G1H19_03050</name>
</gene>
<dbReference type="Proteomes" id="UP000470470">
    <property type="component" value="Unassembled WGS sequence"/>
</dbReference>
<dbReference type="Pfam" id="PF01979">
    <property type="entry name" value="Amidohydro_1"/>
    <property type="match status" value="1"/>
</dbReference>
<accession>A0A7K3W955</accession>
<keyword evidence="4" id="KW-1185">Reference proteome</keyword>
<dbReference type="InterPro" id="IPR050287">
    <property type="entry name" value="MTA/SAH_deaminase"/>
</dbReference>
<name>A0A7K3W955_9ACTN</name>
<dbReference type="PANTHER" id="PTHR43794">
    <property type="entry name" value="AMINOHYDROLASE SSNA-RELATED"/>
    <property type="match status" value="1"/>
</dbReference>
<feature type="domain" description="Amidohydrolase-related" evidence="2">
    <location>
        <begin position="86"/>
        <end position="449"/>
    </location>
</feature>
<keyword evidence="1 3" id="KW-0378">Hydrolase</keyword>
<protein>
    <submittedName>
        <fullName evidence="3">Amidohydrolase family protein</fullName>
    </submittedName>
</protein>
<dbReference type="GO" id="GO:0016810">
    <property type="term" value="F:hydrolase activity, acting on carbon-nitrogen (but not peptide) bonds"/>
    <property type="evidence" value="ECO:0007669"/>
    <property type="project" value="InterPro"/>
</dbReference>
<dbReference type="AlphaFoldDB" id="A0A7K3W955"/>
<evidence type="ECO:0000256" key="1">
    <source>
        <dbReference type="ARBA" id="ARBA00022801"/>
    </source>
</evidence>
<dbReference type="EMBL" id="JAAGWK010000005">
    <property type="protein sequence ID" value="NEL52991.1"/>
    <property type="molecule type" value="Genomic_DNA"/>
</dbReference>
<dbReference type="Gene3D" id="3.20.20.140">
    <property type="entry name" value="Metal-dependent hydrolases"/>
    <property type="match status" value="1"/>
</dbReference>
<evidence type="ECO:0000313" key="3">
    <source>
        <dbReference type="EMBL" id="NEL52991.1"/>
    </source>
</evidence>
<reference evidence="3 4" key="1">
    <citation type="submission" date="2020-02" db="EMBL/GenBank/DDBJ databases">
        <title>The whole genome sequence of CPCC 205119.</title>
        <authorList>
            <person name="Jiang Z."/>
        </authorList>
    </citation>
    <scope>NUCLEOTIDE SEQUENCE [LARGE SCALE GENOMIC DNA]</scope>
    <source>
        <strain evidence="3 4">CPCC 205119</strain>
    </source>
</reference>
<dbReference type="InterPro" id="IPR011059">
    <property type="entry name" value="Metal-dep_hydrolase_composite"/>
</dbReference>
<sequence>MVAGDRPGGVRTRGRHVSATLLGQGAPVTRLLVTNAVLLTCDPDRPPAFRGWFTVGDDGRITGVHEGDPGPEVTAERVLDVAGALVGPGFVSSHSHLFTSASRGMAADQSLYGWIEGMTRYTEAADAEDVYWFTRHGAQDFLRNGITTAFDFTDPDLAFERQSAGVASFVAALPDTAYQHAQLRASLDAGLRSVHSVMLGQGAVPQADALAQLDDVVGMAAAFGDDPRFLRMAVSGAVQWAPSPAAADLELAAMRRHGLLNQPHLLETPHEVELQRSKFGWYRDAGVLGPDVVFGHFIQTDEAIIATSAEAGCGVSWQPMSNGRLASGVTSIPEIRAAGMRVGIGLDDQSCTDVSDPFSNMRTGIALLRATYRDPAAMPVGDMLTLATRGSAEVLGVDDRVGSLRVGRFADFLVVDPRDPDTGPVWDPVATYVLACSLRNLHQVWSGGVQVADGARLVDPQAGEVVSQTHERMARLAAAVG</sequence>
<dbReference type="InterPro" id="IPR032466">
    <property type="entry name" value="Metal_Hydrolase"/>
</dbReference>
<dbReference type="PANTHER" id="PTHR43794:SF11">
    <property type="entry name" value="AMIDOHYDROLASE-RELATED DOMAIN-CONTAINING PROTEIN"/>
    <property type="match status" value="1"/>
</dbReference>
<organism evidence="3 4">
    <name type="scientific">Goekera deserti</name>
    <dbReference type="NCBI Taxonomy" id="2497753"/>
    <lineage>
        <taxon>Bacteria</taxon>
        <taxon>Bacillati</taxon>
        <taxon>Actinomycetota</taxon>
        <taxon>Actinomycetes</taxon>
        <taxon>Geodermatophilales</taxon>
        <taxon>Geodermatophilaceae</taxon>
        <taxon>Goekera</taxon>
    </lineage>
</organism>
<dbReference type="InterPro" id="IPR006680">
    <property type="entry name" value="Amidohydro-rel"/>
</dbReference>